<accession>A0A4U5N3Q3</accession>
<comment type="caution">
    <text evidence="2">The sequence shown here is derived from an EMBL/GenBank/DDBJ whole genome shotgun (WGS) entry which is preliminary data.</text>
</comment>
<feature type="compositionally biased region" description="Low complexity" evidence="1">
    <location>
        <begin position="1"/>
        <end position="22"/>
    </location>
</feature>
<reference evidence="2 3" key="1">
    <citation type="journal article" date="2015" name="Genome Biol.">
        <title>Comparative genomics of Steinernema reveals deeply conserved gene regulatory networks.</title>
        <authorList>
            <person name="Dillman A.R."/>
            <person name="Macchietto M."/>
            <person name="Porter C.F."/>
            <person name="Rogers A."/>
            <person name="Williams B."/>
            <person name="Antoshechkin I."/>
            <person name="Lee M.M."/>
            <person name="Goodwin Z."/>
            <person name="Lu X."/>
            <person name="Lewis E.E."/>
            <person name="Goodrich-Blair H."/>
            <person name="Stock S.P."/>
            <person name="Adams B.J."/>
            <person name="Sternberg P.W."/>
            <person name="Mortazavi A."/>
        </authorList>
    </citation>
    <scope>NUCLEOTIDE SEQUENCE [LARGE SCALE GENOMIC DNA]</scope>
    <source>
        <strain evidence="2 3">ALL</strain>
    </source>
</reference>
<reference evidence="2 3" key="2">
    <citation type="journal article" date="2019" name="G3 (Bethesda)">
        <title>Hybrid Assembly of the Genome of the Entomopathogenic Nematode Steinernema carpocapsae Identifies the X-Chromosome.</title>
        <authorList>
            <person name="Serra L."/>
            <person name="Macchietto M."/>
            <person name="Macias-Munoz A."/>
            <person name="McGill C.J."/>
            <person name="Rodriguez I.M."/>
            <person name="Rodriguez B."/>
            <person name="Murad R."/>
            <person name="Mortazavi A."/>
        </authorList>
    </citation>
    <scope>NUCLEOTIDE SEQUENCE [LARGE SCALE GENOMIC DNA]</scope>
    <source>
        <strain evidence="2 3">ALL</strain>
    </source>
</reference>
<protein>
    <submittedName>
        <fullName evidence="2">Uncharacterized protein</fullName>
    </submittedName>
</protein>
<organism evidence="2 3">
    <name type="scientific">Steinernema carpocapsae</name>
    <name type="common">Entomopathogenic nematode</name>
    <dbReference type="NCBI Taxonomy" id="34508"/>
    <lineage>
        <taxon>Eukaryota</taxon>
        <taxon>Metazoa</taxon>
        <taxon>Ecdysozoa</taxon>
        <taxon>Nematoda</taxon>
        <taxon>Chromadorea</taxon>
        <taxon>Rhabditida</taxon>
        <taxon>Tylenchina</taxon>
        <taxon>Panagrolaimomorpha</taxon>
        <taxon>Strongyloidoidea</taxon>
        <taxon>Steinernematidae</taxon>
        <taxon>Steinernema</taxon>
    </lineage>
</organism>
<dbReference type="AlphaFoldDB" id="A0A4U5N3Q3"/>
<evidence type="ECO:0000256" key="1">
    <source>
        <dbReference type="SAM" id="MobiDB-lite"/>
    </source>
</evidence>
<dbReference type="EMBL" id="AZBU02000005">
    <property type="protein sequence ID" value="TKR77079.1"/>
    <property type="molecule type" value="Genomic_DNA"/>
</dbReference>
<evidence type="ECO:0000313" key="3">
    <source>
        <dbReference type="Proteomes" id="UP000298663"/>
    </source>
</evidence>
<dbReference type="Proteomes" id="UP000298663">
    <property type="component" value="Unassembled WGS sequence"/>
</dbReference>
<proteinExistence type="predicted"/>
<name>A0A4U5N3Q3_STECR</name>
<keyword evidence="3" id="KW-1185">Reference proteome</keyword>
<feature type="compositionally biased region" description="Low complexity" evidence="1">
    <location>
        <begin position="43"/>
        <end position="56"/>
    </location>
</feature>
<evidence type="ECO:0000313" key="2">
    <source>
        <dbReference type="EMBL" id="TKR77079.1"/>
    </source>
</evidence>
<feature type="compositionally biased region" description="Polar residues" evidence="1">
    <location>
        <begin position="23"/>
        <end position="35"/>
    </location>
</feature>
<feature type="region of interest" description="Disordered" evidence="1">
    <location>
        <begin position="1"/>
        <end position="68"/>
    </location>
</feature>
<sequence length="68" mass="6968">MPAPGCSALPSAAPSLKAPDSATFSKTAPRQSSATPKRPLRVPKAMSASDPSASSPQRATEYVVLTKN</sequence>
<gene>
    <name evidence="2" type="ORF">L596_018118</name>
</gene>